<sequence>MDRDITLYIKDIIENMDYAEEFIGNLSYEDFLLDPKTHYSVVRCIEIIGEASKNVPGNIRSKHRNIPYKKGSRGLAPLQGGLRGGRSRPLLSLVYGWTITFLSYRLSDRTSCIMSSTVVTVLELAWNAR</sequence>
<keyword evidence="1" id="KW-0597">Phosphoprotein</keyword>
<evidence type="ECO:0000256" key="5">
    <source>
        <dbReference type="ARBA" id="ARBA00022801"/>
    </source>
</evidence>
<keyword evidence="3" id="KW-0540">Nuclease</keyword>
<dbReference type="Pfam" id="PF01934">
    <property type="entry name" value="HepT-like"/>
    <property type="match status" value="1"/>
</dbReference>
<keyword evidence="5" id="KW-0378">Hydrolase</keyword>
<protein>
    <submittedName>
        <fullName evidence="6">DUF86 domain-containing protein</fullName>
    </submittedName>
</protein>
<evidence type="ECO:0000313" key="7">
    <source>
        <dbReference type="Proteomes" id="UP001196980"/>
    </source>
</evidence>
<comment type="caution">
    <text evidence="6">The sequence shown here is derived from an EMBL/GenBank/DDBJ whole genome shotgun (WGS) entry which is preliminary data.</text>
</comment>
<dbReference type="PANTHER" id="PTHR34139:SF1">
    <property type="entry name" value="RNASE MJ1380-RELATED"/>
    <property type="match status" value="1"/>
</dbReference>
<dbReference type="RefSeq" id="WP_218250768.1">
    <property type="nucleotide sequence ID" value="NZ_JABXWD010000008.1"/>
</dbReference>
<evidence type="ECO:0000256" key="3">
    <source>
        <dbReference type="ARBA" id="ARBA00022722"/>
    </source>
</evidence>
<evidence type="ECO:0000256" key="2">
    <source>
        <dbReference type="ARBA" id="ARBA00022649"/>
    </source>
</evidence>
<keyword evidence="4" id="KW-0547">Nucleotide-binding</keyword>
<reference evidence="6 7" key="1">
    <citation type="journal article" date="2020" name="J Geophys Res Biogeosci">
        <title>Magnetotaxis as an Adaptation to Enable Bacterial Shuttling of Microbial Sulfur and Sulfur Cycling Across Aquatic Oxic#Anoxic Interfaces.</title>
        <authorList>
            <person name="Li J."/>
            <person name="Liu P."/>
            <person name="Wang J."/>
            <person name="Roberts A.P."/>
            <person name="Pan Y."/>
        </authorList>
    </citation>
    <scope>NUCLEOTIDE SEQUENCE [LARGE SCALE GENOMIC DNA]</scope>
    <source>
        <strain evidence="6 7">MYR-1_YQ</strain>
    </source>
</reference>
<evidence type="ECO:0000313" key="6">
    <source>
        <dbReference type="EMBL" id="MBV6340147.1"/>
    </source>
</evidence>
<keyword evidence="2" id="KW-1277">Toxin-antitoxin system</keyword>
<dbReference type="PANTHER" id="PTHR34139">
    <property type="entry name" value="UPF0331 PROTEIN MJ0127"/>
    <property type="match status" value="1"/>
</dbReference>
<organism evidence="6 7">
    <name type="scientific">Candidatus Magnetobacterium casense</name>
    <dbReference type="NCBI Taxonomy" id="1455061"/>
    <lineage>
        <taxon>Bacteria</taxon>
        <taxon>Pseudomonadati</taxon>
        <taxon>Nitrospirota</taxon>
        <taxon>Thermodesulfovibrionia</taxon>
        <taxon>Thermodesulfovibrionales</taxon>
        <taxon>Candidatus Magnetobacteriaceae</taxon>
        <taxon>Candidatus Magnetobacterium</taxon>
    </lineage>
</organism>
<keyword evidence="7" id="KW-1185">Reference proteome</keyword>
<dbReference type="InterPro" id="IPR008201">
    <property type="entry name" value="HepT-like"/>
</dbReference>
<dbReference type="EMBL" id="JABXWD010000008">
    <property type="protein sequence ID" value="MBV6340147.1"/>
    <property type="molecule type" value="Genomic_DNA"/>
</dbReference>
<accession>A0ABS6RUL9</accession>
<gene>
    <name evidence="6" type="ORF">HWQ67_00985</name>
</gene>
<evidence type="ECO:0000256" key="1">
    <source>
        <dbReference type="ARBA" id="ARBA00022553"/>
    </source>
</evidence>
<proteinExistence type="predicted"/>
<name>A0ABS6RUL9_9BACT</name>
<evidence type="ECO:0000256" key="4">
    <source>
        <dbReference type="ARBA" id="ARBA00022741"/>
    </source>
</evidence>
<dbReference type="Proteomes" id="UP001196980">
    <property type="component" value="Unassembled WGS sequence"/>
</dbReference>
<dbReference type="InterPro" id="IPR051813">
    <property type="entry name" value="HepT_RNase_toxin"/>
</dbReference>